<dbReference type="GO" id="GO:0008270">
    <property type="term" value="F:zinc ion binding"/>
    <property type="evidence" value="ECO:0007669"/>
    <property type="project" value="UniProtKB-KW"/>
</dbReference>
<dbReference type="OrthoDB" id="443401at2759"/>
<keyword evidence="6" id="KW-1185">Reference proteome</keyword>
<dbReference type="AlphaFoldDB" id="A0A9Q1Q6Z2"/>
<feature type="region of interest" description="Disordered" evidence="3">
    <location>
        <begin position="403"/>
        <end position="442"/>
    </location>
</feature>
<accession>A0A9Q1Q6Z2</accession>
<dbReference type="EMBL" id="JAKOGI010000751">
    <property type="protein sequence ID" value="KAJ8430829.1"/>
    <property type="molecule type" value="Genomic_DNA"/>
</dbReference>
<dbReference type="PANTHER" id="PTHR14398">
    <property type="entry name" value="RNA RECOGNITION RRM/RNP DOMAIN"/>
    <property type="match status" value="1"/>
</dbReference>
<dbReference type="Proteomes" id="UP001153076">
    <property type="component" value="Unassembled WGS sequence"/>
</dbReference>
<dbReference type="GO" id="GO:0005634">
    <property type="term" value="C:nucleus"/>
    <property type="evidence" value="ECO:0007669"/>
    <property type="project" value="TreeGrafter"/>
</dbReference>
<dbReference type="PROSITE" id="PS50103">
    <property type="entry name" value="ZF_C3H1"/>
    <property type="match status" value="1"/>
</dbReference>
<feature type="domain" description="C3H1-type" evidence="4">
    <location>
        <begin position="152"/>
        <end position="180"/>
    </location>
</feature>
<feature type="zinc finger region" description="C3H1-type" evidence="2">
    <location>
        <begin position="152"/>
        <end position="180"/>
    </location>
</feature>
<keyword evidence="1" id="KW-0694">RNA-binding</keyword>
<keyword evidence="2" id="KW-0479">Metal-binding</keyword>
<gene>
    <name evidence="5" type="ORF">Cgig2_034156</name>
</gene>
<evidence type="ECO:0000256" key="1">
    <source>
        <dbReference type="ARBA" id="ARBA00022884"/>
    </source>
</evidence>
<keyword evidence="2" id="KW-0863">Zinc-finger</keyword>
<evidence type="ECO:0000256" key="2">
    <source>
        <dbReference type="PROSITE-ProRule" id="PRU00723"/>
    </source>
</evidence>
<sequence length="467" mass="50284">MMMMMMITIINIVDVKQGLSLWIEIQWNKLRHSRTESAIDHLTMRRRIPSPTAIQMGTLQNLKIDIQLEQISVDFLGSRALTEEEAGITNVIHGPIPRAMFSGIGLSNVSNAQSASWSTFGVIPAFPNGTIDGVNPLVSAETMAKSPIEHGNSAATLERYFEEHGFCLRGDMCPMEHAVNRIVVEDVQSLSQFNLPVSLSSAHLLGSSPGSGPMPSVGASSSALINSKGLHNSTSMSAADDALNFDAQVSGAINASGGDVYDPDQPLWNNESHEMSTSLIGMQHPNFDEPEASFDVDSSDHFVQSSGVAVASQSTTVVNKGKDNLHYLASKVFLILDIIVTVGCDLKPISDVEIEEWGEGHCQNAPDDFEVMRNCSARSADKTAQTNSLKASESVSSCAQPLNEVSCDSSWPGDRGTTPFASGEHSVSEAESPDKSVSYSPLGEMSQKTRILRGRKKLPVVCSLMKI</sequence>
<protein>
    <recommendedName>
        <fullName evidence="4">C3H1-type domain-containing protein</fullName>
    </recommendedName>
</protein>
<keyword evidence="2" id="KW-0862">Zinc</keyword>
<dbReference type="PANTHER" id="PTHR14398:SF0">
    <property type="entry name" value="ZINC FINGER PROTEIN SWM"/>
    <property type="match status" value="1"/>
</dbReference>
<dbReference type="InterPro" id="IPR000571">
    <property type="entry name" value="Znf_CCCH"/>
</dbReference>
<evidence type="ECO:0000256" key="3">
    <source>
        <dbReference type="SAM" id="MobiDB-lite"/>
    </source>
</evidence>
<dbReference type="GO" id="GO:0003723">
    <property type="term" value="F:RNA binding"/>
    <property type="evidence" value="ECO:0007669"/>
    <property type="project" value="UniProtKB-KW"/>
</dbReference>
<organism evidence="5 6">
    <name type="scientific">Carnegiea gigantea</name>
    <dbReference type="NCBI Taxonomy" id="171969"/>
    <lineage>
        <taxon>Eukaryota</taxon>
        <taxon>Viridiplantae</taxon>
        <taxon>Streptophyta</taxon>
        <taxon>Embryophyta</taxon>
        <taxon>Tracheophyta</taxon>
        <taxon>Spermatophyta</taxon>
        <taxon>Magnoliopsida</taxon>
        <taxon>eudicotyledons</taxon>
        <taxon>Gunneridae</taxon>
        <taxon>Pentapetalae</taxon>
        <taxon>Caryophyllales</taxon>
        <taxon>Cactineae</taxon>
        <taxon>Cactaceae</taxon>
        <taxon>Cactoideae</taxon>
        <taxon>Echinocereeae</taxon>
        <taxon>Carnegiea</taxon>
    </lineage>
</organism>
<evidence type="ECO:0000259" key="4">
    <source>
        <dbReference type="PROSITE" id="PS50103"/>
    </source>
</evidence>
<proteinExistence type="predicted"/>
<comment type="caution">
    <text evidence="5">The sequence shown here is derived from an EMBL/GenBank/DDBJ whole genome shotgun (WGS) entry which is preliminary data.</text>
</comment>
<dbReference type="InterPro" id="IPR045137">
    <property type="entry name" value="RBM26/27"/>
</dbReference>
<evidence type="ECO:0000313" key="6">
    <source>
        <dbReference type="Proteomes" id="UP001153076"/>
    </source>
</evidence>
<reference evidence="5" key="1">
    <citation type="submission" date="2022-04" db="EMBL/GenBank/DDBJ databases">
        <title>Carnegiea gigantea Genome sequencing and assembly v2.</title>
        <authorList>
            <person name="Copetti D."/>
            <person name="Sanderson M.J."/>
            <person name="Burquez A."/>
            <person name="Wojciechowski M.F."/>
        </authorList>
    </citation>
    <scope>NUCLEOTIDE SEQUENCE</scope>
    <source>
        <strain evidence="5">SGP5-SGP5p</strain>
        <tissue evidence="5">Aerial part</tissue>
    </source>
</reference>
<name>A0A9Q1Q6Z2_9CARY</name>
<evidence type="ECO:0000313" key="5">
    <source>
        <dbReference type="EMBL" id="KAJ8430829.1"/>
    </source>
</evidence>